<reference evidence="2 3" key="1">
    <citation type="journal article" date="2012" name="Genome Biol.">
        <title>Genome and low-iron response of an oceanic diatom adapted to chronic iron limitation.</title>
        <authorList>
            <person name="Lommer M."/>
            <person name="Specht M."/>
            <person name="Roy A.S."/>
            <person name="Kraemer L."/>
            <person name="Andreson R."/>
            <person name="Gutowska M.A."/>
            <person name="Wolf J."/>
            <person name="Bergner S.V."/>
            <person name="Schilhabel M.B."/>
            <person name="Klostermeier U.C."/>
            <person name="Beiko R.G."/>
            <person name="Rosenstiel P."/>
            <person name="Hippler M."/>
            <person name="Laroche J."/>
        </authorList>
    </citation>
    <scope>NUCLEOTIDE SEQUENCE [LARGE SCALE GENOMIC DNA]</scope>
    <source>
        <strain evidence="2 3">CCMP1005</strain>
    </source>
</reference>
<proteinExistence type="predicted"/>
<dbReference type="Proteomes" id="UP000266841">
    <property type="component" value="Unassembled WGS sequence"/>
</dbReference>
<accession>K0T2C8</accession>
<evidence type="ECO:0000256" key="1">
    <source>
        <dbReference type="SAM" id="MobiDB-lite"/>
    </source>
</evidence>
<evidence type="ECO:0000313" key="3">
    <source>
        <dbReference type="Proteomes" id="UP000266841"/>
    </source>
</evidence>
<dbReference type="AlphaFoldDB" id="K0T2C8"/>
<keyword evidence="3" id="KW-1185">Reference proteome</keyword>
<protein>
    <submittedName>
        <fullName evidence="2">Uncharacterized protein</fullName>
    </submittedName>
</protein>
<comment type="caution">
    <text evidence="2">The sequence shown here is derived from an EMBL/GenBank/DDBJ whole genome shotgun (WGS) entry which is preliminary data.</text>
</comment>
<organism evidence="2 3">
    <name type="scientific">Thalassiosira oceanica</name>
    <name type="common">Marine diatom</name>
    <dbReference type="NCBI Taxonomy" id="159749"/>
    <lineage>
        <taxon>Eukaryota</taxon>
        <taxon>Sar</taxon>
        <taxon>Stramenopiles</taxon>
        <taxon>Ochrophyta</taxon>
        <taxon>Bacillariophyta</taxon>
        <taxon>Coscinodiscophyceae</taxon>
        <taxon>Thalassiosirophycidae</taxon>
        <taxon>Thalassiosirales</taxon>
        <taxon>Thalassiosiraceae</taxon>
        <taxon>Thalassiosira</taxon>
    </lineage>
</organism>
<feature type="region of interest" description="Disordered" evidence="1">
    <location>
        <begin position="1"/>
        <end position="105"/>
    </location>
</feature>
<evidence type="ECO:0000313" key="2">
    <source>
        <dbReference type="EMBL" id="EJK71314.1"/>
    </source>
</evidence>
<gene>
    <name evidence="2" type="ORF">THAOC_07263</name>
</gene>
<sequence length="105" mass="12358">MVRIHPYHSVSDITAKSNQQRGTRSRHERMNLFDGLGREPPQPRDGKVPARHRHHRPFQQPALPGRQDPRRIRLGRRQGRVQIEDANAPRRACRVRRQAPPMELR</sequence>
<name>K0T2C8_THAOC</name>
<feature type="compositionally biased region" description="Polar residues" evidence="1">
    <location>
        <begin position="11"/>
        <end position="22"/>
    </location>
</feature>
<dbReference type="EMBL" id="AGNL01007404">
    <property type="protein sequence ID" value="EJK71314.1"/>
    <property type="molecule type" value="Genomic_DNA"/>
</dbReference>
<feature type="non-terminal residue" evidence="2">
    <location>
        <position position="105"/>
    </location>
</feature>